<keyword evidence="2" id="KW-1185">Reference proteome</keyword>
<name>A0ACC2Q573_9NEOP</name>
<gene>
    <name evidence="1" type="ORF">PYW08_011428</name>
</gene>
<proteinExistence type="predicted"/>
<accession>A0ACC2Q573</accession>
<dbReference type="Proteomes" id="UP001231649">
    <property type="component" value="Chromosome 29"/>
</dbReference>
<dbReference type="EMBL" id="CM056805">
    <property type="protein sequence ID" value="KAJ8707294.1"/>
    <property type="molecule type" value="Genomic_DNA"/>
</dbReference>
<reference evidence="1" key="1">
    <citation type="submission" date="2023-03" db="EMBL/GenBank/DDBJ databases">
        <title>Chromosome-level genomes of two armyworms, Mythimna separata and Mythimna loreyi, provide insights into the biosynthesis and reception of sex pheromones.</title>
        <authorList>
            <person name="Zhao H."/>
        </authorList>
    </citation>
    <scope>NUCLEOTIDE SEQUENCE</scope>
    <source>
        <strain evidence="1">BeijingLab</strain>
    </source>
</reference>
<sequence>MNNTIGLYCRMCAELKPHNTLENLQNDEELCQQVVNKLSKFNIVIDFESNILPKTVCLPCVNRLNEAFAFVTAVQEAQAFLNDFILVRVKSTDSDSSDENILYEPPDDLKIEEAQESIEIYNESILQSSSHEHVTCLDNTVKLEPEDVNNKKASLDIVEENSDTNNECDKPHSPEIFSDLPHIEANKNSVEEEKNVESMEINDDDSGDSYFITDAFLDDYCSHTSKSDIDTRDSISSYDDDDDFDNTEEWDTENTNGIKPLENIVTNDKWLKGAHVAAYW</sequence>
<evidence type="ECO:0000313" key="2">
    <source>
        <dbReference type="Proteomes" id="UP001231649"/>
    </source>
</evidence>
<protein>
    <submittedName>
        <fullName evidence="1">Uncharacterized protein</fullName>
    </submittedName>
</protein>
<organism evidence="1 2">
    <name type="scientific">Mythimna loreyi</name>
    <dbReference type="NCBI Taxonomy" id="667449"/>
    <lineage>
        <taxon>Eukaryota</taxon>
        <taxon>Metazoa</taxon>
        <taxon>Ecdysozoa</taxon>
        <taxon>Arthropoda</taxon>
        <taxon>Hexapoda</taxon>
        <taxon>Insecta</taxon>
        <taxon>Pterygota</taxon>
        <taxon>Neoptera</taxon>
        <taxon>Endopterygota</taxon>
        <taxon>Lepidoptera</taxon>
        <taxon>Glossata</taxon>
        <taxon>Ditrysia</taxon>
        <taxon>Noctuoidea</taxon>
        <taxon>Noctuidae</taxon>
        <taxon>Noctuinae</taxon>
        <taxon>Hadenini</taxon>
        <taxon>Mythimna</taxon>
    </lineage>
</organism>
<evidence type="ECO:0000313" key="1">
    <source>
        <dbReference type="EMBL" id="KAJ8707294.1"/>
    </source>
</evidence>
<comment type="caution">
    <text evidence="1">The sequence shown here is derived from an EMBL/GenBank/DDBJ whole genome shotgun (WGS) entry which is preliminary data.</text>
</comment>